<protein>
    <submittedName>
        <fullName evidence="1">Uncharacterized protein</fullName>
    </submittedName>
</protein>
<proteinExistence type="predicted"/>
<sequence length="50" mass="5402">GLAPAISSVRNTAVQVLAVRSGGPIGDKWASKLALRRPELKSRLTRQYGR</sequence>
<dbReference type="AlphaFoldDB" id="A0A6A7AUA4"/>
<gene>
    <name evidence="1" type="ORF">T440DRAFT_407454</name>
</gene>
<feature type="non-terminal residue" evidence="1">
    <location>
        <position position="1"/>
    </location>
</feature>
<name>A0A6A7AUA4_9PLEO</name>
<accession>A0A6A7AUA4</accession>
<dbReference type="Proteomes" id="UP000799423">
    <property type="component" value="Unassembled WGS sequence"/>
</dbReference>
<reference evidence="1" key="1">
    <citation type="submission" date="2020-01" db="EMBL/GenBank/DDBJ databases">
        <authorList>
            <consortium name="DOE Joint Genome Institute"/>
            <person name="Haridas S."/>
            <person name="Albert R."/>
            <person name="Binder M."/>
            <person name="Bloem J."/>
            <person name="Labutti K."/>
            <person name="Salamov A."/>
            <person name="Andreopoulos B."/>
            <person name="Baker S.E."/>
            <person name="Barry K."/>
            <person name="Bills G."/>
            <person name="Bluhm B.H."/>
            <person name="Cannon C."/>
            <person name="Castanera R."/>
            <person name="Culley D.E."/>
            <person name="Daum C."/>
            <person name="Ezra D."/>
            <person name="Gonzalez J.B."/>
            <person name="Henrissat B."/>
            <person name="Kuo A."/>
            <person name="Liang C."/>
            <person name="Lipzen A."/>
            <person name="Lutzoni F."/>
            <person name="Magnuson J."/>
            <person name="Mondo S."/>
            <person name="Nolan M."/>
            <person name="Ohm R."/>
            <person name="Pangilinan J."/>
            <person name="Park H.-J."/>
            <person name="Ramirez L."/>
            <person name="Alfaro M."/>
            <person name="Sun H."/>
            <person name="Tritt A."/>
            <person name="Yoshinaga Y."/>
            <person name="Zwiers L.-H."/>
            <person name="Turgeon B.G."/>
            <person name="Goodwin S.B."/>
            <person name="Spatafora J.W."/>
            <person name="Crous P.W."/>
            <person name="Grigoriev I.V."/>
        </authorList>
    </citation>
    <scope>NUCLEOTIDE SEQUENCE</scope>
    <source>
        <strain evidence="1">IPT5</strain>
    </source>
</reference>
<evidence type="ECO:0000313" key="2">
    <source>
        <dbReference type="Proteomes" id="UP000799423"/>
    </source>
</evidence>
<dbReference type="EMBL" id="MU006343">
    <property type="protein sequence ID" value="KAF2845705.1"/>
    <property type="molecule type" value="Genomic_DNA"/>
</dbReference>
<organism evidence="1 2">
    <name type="scientific">Plenodomus tracheiphilus IPT5</name>
    <dbReference type="NCBI Taxonomy" id="1408161"/>
    <lineage>
        <taxon>Eukaryota</taxon>
        <taxon>Fungi</taxon>
        <taxon>Dikarya</taxon>
        <taxon>Ascomycota</taxon>
        <taxon>Pezizomycotina</taxon>
        <taxon>Dothideomycetes</taxon>
        <taxon>Pleosporomycetidae</taxon>
        <taxon>Pleosporales</taxon>
        <taxon>Pleosporineae</taxon>
        <taxon>Leptosphaeriaceae</taxon>
        <taxon>Plenodomus</taxon>
    </lineage>
</organism>
<evidence type="ECO:0000313" key="1">
    <source>
        <dbReference type="EMBL" id="KAF2845705.1"/>
    </source>
</evidence>
<keyword evidence="2" id="KW-1185">Reference proteome</keyword>